<reference evidence="2 3" key="1">
    <citation type="journal article" date="2015" name="Sci. Rep.">
        <title>Bacteriophages of wastewater foaming-associated filamentous Gordonia reduce host levels in raw activated sludge.</title>
        <authorList>
            <person name="Liu M."/>
            <person name="Gill J.J."/>
            <person name="Young R."/>
            <person name="Summer E.J."/>
        </authorList>
    </citation>
    <scope>NUCLEOTIDE SEQUENCE [LARGE SCALE GENOMIC DNA]</scope>
</reference>
<keyword evidence="2" id="KW-0378">Hydrolase</keyword>
<protein>
    <submittedName>
        <fullName evidence="2">Endonuclease</fullName>
    </submittedName>
</protein>
<dbReference type="RefSeq" id="YP_009275734.1">
    <property type="nucleotide sequence ID" value="NC_030932.1"/>
</dbReference>
<dbReference type="Proteomes" id="UP000033018">
    <property type="component" value="Segment"/>
</dbReference>
<dbReference type="Pfam" id="PF04471">
    <property type="entry name" value="Mrr_cat"/>
    <property type="match status" value="1"/>
</dbReference>
<feature type="domain" description="Restriction endonuclease type IV Mrr" evidence="1">
    <location>
        <begin position="5"/>
        <end position="84"/>
    </location>
</feature>
<dbReference type="OrthoDB" id="26370at10239"/>
<dbReference type="EMBL" id="KP790011">
    <property type="protein sequence ID" value="AKC03073.1"/>
    <property type="molecule type" value="Genomic_DNA"/>
</dbReference>
<evidence type="ECO:0000259" key="1">
    <source>
        <dbReference type="Pfam" id="PF04471"/>
    </source>
</evidence>
<dbReference type="GO" id="GO:0009307">
    <property type="term" value="P:DNA restriction-modification system"/>
    <property type="evidence" value="ECO:0007669"/>
    <property type="project" value="InterPro"/>
</dbReference>
<dbReference type="GO" id="GO:0003677">
    <property type="term" value="F:DNA binding"/>
    <property type="evidence" value="ECO:0007669"/>
    <property type="project" value="InterPro"/>
</dbReference>
<dbReference type="GO" id="GO:0004519">
    <property type="term" value="F:endonuclease activity"/>
    <property type="evidence" value="ECO:0007669"/>
    <property type="project" value="UniProtKB-KW"/>
</dbReference>
<dbReference type="GeneID" id="28800887"/>
<dbReference type="InterPro" id="IPR007560">
    <property type="entry name" value="Restrct_endonuc_IV_Mrr"/>
</dbReference>
<organism evidence="2 3">
    <name type="scientific">Gordonia phage Gsput1</name>
    <dbReference type="NCBI Taxonomy" id="1622193"/>
    <lineage>
        <taxon>Viruses</taxon>
        <taxon>Duplodnaviria</taxon>
        <taxon>Heunggongvirae</taxon>
        <taxon>Uroviricota</taxon>
        <taxon>Caudoviricetes</taxon>
        <taxon>Ruthgordonvirinae</taxon>
        <taxon>Gesputvirus</taxon>
        <taxon>Gesputvirus gsput1</taxon>
    </lineage>
</organism>
<keyword evidence="2" id="KW-0255">Endonuclease</keyword>
<proteinExistence type="predicted"/>
<gene>
    <name evidence="2" type="ORF">Gsput1_48</name>
</gene>
<accession>A0A0E3XAM0</accession>
<keyword evidence="2" id="KW-0540">Nuclease</keyword>
<evidence type="ECO:0000313" key="3">
    <source>
        <dbReference type="Proteomes" id="UP000033018"/>
    </source>
</evidence>
<keyword evidence="3" id="KW-1185">Reference proteome</keyword>
<sequence length="116" mass="13150">MKDKGSRYERVLRDYFQTHGFPDCERTRAGYERDAGDLHMSRTRNGPRVIVQAKDVRTPQWSEWLEGLTAQVAESGAEVGFIVNKRSRPGKTPLHLAVMPLDQFTELLARAGYGEA</sequence>
<evidence type="ECO:0000313" key="2">
    <source>
        <dbReference type="EMBL" id="AKC03073.1"/>
    </source>
</evidence>
<name>A0A0E3XAM0_9CAUD</name>
<dbReference type="KEGG" id="vg:28800887"/>